<name>A0ABN0C9P3_NEIMU</name>
<protein>
    <submittedName>
        <fullName evidence="1">Uncharacterized protein</fullName>
    </submittedName>
</protein>
<reference evidence="1 2" key="1">
    <citation type="submission" date="2010-12" db="EMBL/GenBank/DDBJ databases">
        <title>The Genome Sequence of Neisseria mucosa strain C102.</title>
        <authorList>
            <consortium name="The Broad Institute Genome Sequencing Platform"/>
            <person name="Earl A."/>
            <person name="Ward D."/>
            <person name="Feldgarden M."/>
            <person name="Gevers D."/>
            <person name="Sibley C.D."/>
            <person name="Field T.R."/>
            <person name="Grinwis M."/>
            <person name="Eshaghurshan C.S."/>
            <person name="Surette M."/>
            <person name="Young S.K."/>
            <person name="Zeng Q."/>
            <person name="Gargeya S."/>
            <person name="Fitzgerald M."/>
            <person name="Haas B."/>
            <person name="Abouelleil A."/>
            <person name="Alvarado L."/>
            <person name="Arachchi H.M."/>
            <person name="Berlin A."/>
            <person name="Brown A."/>
            <person name="Chapman S.B."/>
            <person name="Chen Z."/>
            <person name="Dunbar C."/>
            <person name="Freedman E."/>
            <person name="Gearin G."/>
            <person name="Gellesch M."/>
            <person name="Goldberg J."/>
            <person name="Griggs A."/>
            <person name="Gujja S."/>
            <person name="Heilman E."/>
            <person name="Heiman D."/>
            <person name="Howarth C."/>
            <person name="Larson L."/>
            <person name="Lui A."/>
            <person name="MacDonald P.J.P."/>
            <person name="Mehta T."/>
            <person name="Montmayeur A."/>
            <person name="Murphy C."/>
            <person name="Neiman D."/>
            <person name="Pearson M."/>
            <person name="Priest M."/>
            <person name="Roberts A."/>
            <person name="Saif S."/>
            <person name="Shea T."/>
            <person name="Shenoy N."/>
            <person name="Sisk P."/>
            <person name="Stolte C."/>
            <person name="Sykes S."/>
            <person name="White J."/>
            <person name="Yandava C."/>
            <person name="Nusbaum C."/>
            <person name="Birren B."/>
        </authorList>
    </citation>
    <scope>NUCLEOTIDE SEQUENCE [LARGE SCALE GENOMIC DNA]</scope>
    <source>
        <strain evidence="1 2">C102</strain>
    </source>
</reference>
<comment type="caution">
    <text evidence="1">The sequence shown here is derived from an EMBL/GenBank/DDBJ whole genome shotgun (WGS) entry which is preliminary data.</text>
</comment>
<dbReference type="Proteomes" id="UP000003612">
    <property type="component" value="Unassembled WGS sequence"/>
</dbReference>
<organism evidence="1 2">
    <name type="scientific">Neisseria mucosa C102</name>
    <dbReference type="NCBI Taxonomy" id="435832"/>
    <lineage>
        <taxon>Bacteria</taxon>
        <taxon>Pseudomonadati</taxon>
        <taxon>Pseudomonadota</taxon>
        <taxon>Betaproteobacteria</taxon>
        <taxon>Neisseriales</taxon>
        <taxon>Neisseriaceae</taxon>
        <taxon>Neisseria</taxon>
    </lineage>
</organism>
<gene>
    <name evidence="1" type="ORF">HMPREF0604_01879</name>
</gene>
<accession>A0ABN0C9P3</accession>
<keyword evidence="2" id="KW-1185">Reference proteome</keyword>
<dbReference type="RefSeq" id="WP_003749184.1">
    <property type="nucleotide sequence ID" value="NZ_GL635795.1"/>
</dbReference>
<sequence>MDNAFCTINNQTYNAYQFSQLDIGTISQLRRFLECPTCHAPAFFRKAARNGQAACFGARPHNDGCIESAPLSRLINGENDDEDVLHNDGQRIVLDLNYGAAEAVNHINDDMNENGAGRGVRFRGNGNRPNAVAHRRLSTMLRSLVINPVFRVSEQEIEIEDEIRTISNFFVSFHEINQTHIGRFCGYWGQIADVKEGNYEAIWLNSGTRDDVSLCLPSQMQRIFFERFDINDVEDLVGSYILCLGNLKISQNNKKYIVIDELAFVTCY</sequence>
<evidence type="ECO:0000313" key="1">
    <source>
        <dbReference type="EMBL" id="EFV79944.1"/>
    </source>
</evidence>
<proteinExistence type="predicted"/>
<dbReference type="EMBL" id="ACRG01000018">
    <property type="protein sequence ID" value="EFV79944.1"/>
    <property type="molecule type" value="Genomic_DNA"/>
</dbReference>
<evidence type="ECO:0000313" key="2">
    <source>
        <dbReference type="Proteomes" id="UP000003612"/>
    </source>
</evidence>